<name>A0A0B6ZSM0_9EUPU</name>
<feature type="transmembrane region" description="Helical" evidence="2">
    <location>
        <begin position="98"/>
        <end position="119"/>
    </location>
</feature>
<keyword evidence="2" id="KW-1133">Transmembrane helix</keyword>
<keyword evidence="2" id="KW-0472">Membrane</keyword>
<gene>
    <name evidence="3" type="primary">ORF79271</name>
</gene>
<keyword evidence="2" id="KW-0812">Transmembrane</keyword>
<feature type="compositionally biased region" description="Low complexity" evidence="1">
    <location>
        <begin position="46"/>
        <end position="55"/>
    </location>
</feature>
<feature type="region of interest" description="Disordered" evidence="1">
    <location>
        <begin position="1"/>
        <end position="68"/>
    </location>
</feature>
<evidence type="ECO:0000256" key="1">
    <source>
        <dbReference type="SAM" id="MobiDB-lite"/>
    </source>
</evidence>
<sequence>MEDKGNPPPYATEQGPSGHPPPASNYQPQHHGPYPPSEHGGNYPTSQGYYPVPQGYYPPPQPMQQSQASTNVVVVQGAAPATNTVIVQKRGVNHCMHCCISVFFFPWIIVWICLCISHGC</sequence>
<organism evidence="3">
    <name type="scientific">Arion vulgaris</name>
    <dbReference type="NCBI Taxonomy" id="1028688"/>
    <lineage>
        <taxon>Eukaryota</taxon>
        <taxon>Metazoa</taxon>
        <taxon>Spiralia</taxon>
        <taxon>Lophotrochozoa</taxon>
        <taxon>Mollusca</taxon>
        <taxon>Gastropoda</taxon>
        <taxon>Heterobranchia</taxon>
        <taxon>Euthyneura</taxon>
        <taxon>Panpulmonata</taxon>
        <taxon>Eupulmonata</taxon>
        <taxon>Stylommatophora</taxon>
        <taxon>Helicina</taxon>
        <taxon>Arionoidea</taxon>
        <taxon>Arionidae</taxon>
        <taxon>Arion</taxon>
    </lineage>
</organism>
<accession>A0A0B6ZSM0</accession>
<feature type="compositionally biased region" description="Pro residues" evidence="1">
    <location>
        <begin position="1"/>
        <end position="10"/>
    </location>
</feature>
<evidence type="ECO:0000313" key="3">
    <source>
        <dbReference type="EMBL" id="CEK71649.1"/>
    </source>
</evidence>
<dbReference type="AlphaFoldDB" id="A0A0B6ZSM0"/>
<dbReference type="EMBL" id="HACG01024784">
    <property type="protein sequence ID" value="CEK71649.1"/>
    <property type="molecule type" value="Transcribed_RNA"/>
</dbReference>
<reference evidence="3" key="1">
    <citation type="submission" date="2014-12" db="EMBL/GenBank/DDBJ databases">
        <title>Insight into the proteome of Arion vulgaris.</title>
        <authorList>
            <person name="Aradska J."/>
            <person name="Bulat T."/>
            <person name="Smidak R."/>
            <person name="Sarate P."/>
            <person name="Gangsoo J."/>
            <person name="Sialana F."/>
            <person name="Bilban M."/>
            <person name="Lubec G."/>
        </authorList>
    </citation>
    <scope>NUCLEOTIDE SEQUENCE</scope>
    <source>
        <tissue evidence="3">Skin</tissue>
    </source>
</reference>
<proteinExistence type="predicted"/>
<evidence type="ECO:0000256" key="2">
    <source>
        <dbReference type="SAM" id="Phobius"/>
    </source>
</evidence>
<protein>
    <submittedName>
        <fullName evidence="3">Uncharacterized protein</fullName>
    </submittedName>
</protein>